<gene>
    <name evidence="2" type="ORF">FNJ47_29000</name>
</gene>
<dbReference type="RefSeq" id="WP_163159255.1">
    <property type="nucleotide sequence ID" value="NZ_VKHP01000144.1"/>
</dbReference>
<feature type="compositionally biased region" description="Polar residues" evidence="1">
    <location>
        <begin position="86"/>
        <end position="95"/>
    </location>
</feature>
<protein>
    <submittedName>
        <fullName evidence="2">Uncharacterized protein</fullName>
    </submittedName>
</protein>
<evidence type="ECO:0000313" key="2">
    <source>
        <dbReference type="EMBL" id="NEU99751.1"/>
    </source>
</evidence>
<name>A0A6P1BQB1_9BRAD</name>
<evidence type="ECO:0000313" key="3">
    <source>
        <dbReference type="Proteomes" id="UP000468531"/>
    </source>
</evidence>
<keyword evidence="3" id="KW-1185">Reference proteome</keyword>
<dbReference type="AlphaFoldDB" id="A0A6P1BQB1"/>
<feature type="compositionally biased region" description="Pro residues" evidence="1">
    <location>
        <begin position="98"/>
        <end position="114"/>
    </location>
</feature>
<evidence type="ECO:0000256" key="1">
    <source>
        <dbReference type="SAM" id="MobiDB-lite"/>
    </source>
</evidence>
<feature type="region of interest" description="Disordered" evidence="1">
    <location>
        <begin position="52"/>
        <end position="114"/>
    </location>
</feature>
<organism evidence="2 3">
    <name type="scientific">Bradyrhizobium uaiense</name>
    <dbReference type="NCBI Taxonomy" id="2594946"/>
    <lineage>
        <taxon>Bacteria</taxon>
        <taxon>Pseudomonadati</taxon>
        <taxon>Pseudomonadota</taxon>
        <taxon>Alphaproteobacteria</taxon>
        <taxon>Hyphomicrobiales</taxon>
        <taxon>Nitrobacteraceae</taxon>
        <taxon>Bradyrhizobium</taxon>
    </lineage>
</organism>
<proteinExistence type="predicted"/>
<comment type="caution">
    <text evidence="2">The sequence shown here is derived from an EMBL/GenBank/DDBJ whole genome shotgun (WGS) entry which is preliminary data.</text>
</comment>
<sequence length="114" mass="12475">MKWILVVLVGGVAPVQTDLVFEKLSDCLTAEEQLRQTYANAYSALSQRSMMDNDEFDKRRGRHHRRAREEAAGKLANAGTCIPHNGTDQPITSLDQPAPAPQPPSPTPSPSPKP</sequence>
<dbReference type="EMBL" id="VKHP01000144">
    <property type="protein sequence ID" value="NEU99751.1"/>
    <property type="molecule type" value="Genomic_DNA"/>
</dbReference>
<dbReference type="Proteomes" id="UP000468531">
    <property type="component" value="Unassembled WGS sequence"/>
</dbReference>
<reference evidence="2 3" key="1">
    <citation type="journal article" date="2020" name="Arch. Microbiol.">
        <title>Bradyrhizobium uaiense sp. nov., a new highly efficient cowpea symbiont.</title>
        <authorList>
            <person name="Cabral Michel D."/>
            <person name="Azarias Guimaraes A."/>
            <person name="Martins da Costa E."/>
            <person name="Soares de Carvalho T."/>
            <person name="Balsanelli E."/>
            <person name="Willems A."/>
            <person name="Maltempi de Souza E."/>
            <person name="de Souza Moreira F.M."/>
        </authorList>
    </citation>
    <scope>NUCLEOTIDE SEQUENCE [LARGE SCALE GENOMIC DNA]</scope>
    <source>
        <strain evidence="2 3">UFLA 03-164</strain>
    </source>
</reference>
<accession>A0A6P1BQB1</accession>